<evidence type="ECO:0008006" key="4">
    <source>
        <dbReference type="Google" id="ProtNLM"/>
    </source>
</evidence>
<sequence length="197" mass="21838">MSQASASRPAPRPAPRPAARPEAWRAVGRCAVASTSLLVRGRVRQPRSRVGRVVRFADGTQGRVYRETVVARVPAEPCFLAVAFRLRWVHGPRGHAVFRAESLLNTPLFVGFPGFVSKLWLAADERHVYRGLYEWDGAGRAEGYARSLWRVLELVSERGSIDYRVVPGLTRDEALARLVPTGTGDAAPDDGWWRVVP</sequence>
<gene>
    <name evidence="2" type="ORF">V5O49_16655</name>
</gene>
<feature type="region of interest" description="Disordered" evidence="1">
    <location>
        <begin position="1"/>
        <end position="21"/>
    </location>
</feature>
<proteinExistence type="predicted"/>
<keyword evidence="3" id="KW-1185">Reference proteome</keyword>
<reference evidence="2" key="1">
    <citation type="journal article" date="2024" name="Antonie Van Leeuwenhoek">
        <title>Isoptericola haloaureus sp. nov., a dimorphic actinobacterium isolated from mangrove sediments of southeast India, implicating biosaline agricultural significance through nitrogen fixation and salt tolerance genes.</title>
        <authorList>
            <person name="Prathaban M."/>
            <person name="Prathiviraj R."/>
            <person name="Ravichandran M."/>
            <person name="Natarajan S.D."/>
            <person name="Sobanaa M."/>
            <person name="Hari Krishna Kumar S."/>
            <person name="Chandrasekar V."/>
            <person name="Selvin J."/>
        </authorList>
    </citation>
    <scope>NUCLEOTIDE SEQUENCE</scope>
    <source>
        <strain evidence="2">MP1014</strain>
    </source>
</reference>
<dbReference type="RefSeq" id="WP_332903201.1">
    <property type="nucleotide sequence ID" value="NZ_JBAGLP010000120.1"/>
</dbReference>
<name>A0ABU7ZB31_9MICO</name>
<dbReference type="InterPro" id="IPR011008">
    <property type="entry name" value="Dimeric_a/b-barrel"/>
</dbReference>
<comment type="caution">
    <text evidence="2">The sequence shown here is derived from an EMBL/GenBank/DDBJ whole genome shotgun (WGS) entry which is preliminary data.</text>
</comment>
<evidence type="ECO:0000313" key="2">
    <source>
        <dbReference type="EMBL" id="MEG3616759.1"/>
    </source>
</evidence>
<reference evidence="2" key="2">
    <citation type="submission" date="2024-02" db="EMBL/GenBank/DDBJ databases">
        <authorList>
            <person name="Prathaban M."/>
            <person name="Mythili R."/>
            <person name="Sharmila Devi N."/>
            <person name="Sobanaa M."/>
            <person name="Prathiviraj R."/>
            <person name="Selvin J."/>
        </authorList>
    </citation>
    <scope>NUCLEOTIDE SEQUENCE</scope>
    <source>
        <strain evidence="2">MP1014</strain>
    </source>
</reference>
<organism evidence="2 3">
    <name type="scientific">Isoptericola haloaureus</name>
    <dbReference type="NCBI Taxonomy" id="1542902"/>
    <lineage>
        <taxon>Bacteria</taxon>
        <taxon>Bacillati</taxon>
        <taxon>Actinomycetota</taxon>
        <taxon>Actinomycetes</taxon>
        <taxon>Micrococcales</taxon>
        <taxon>Promicromonosporaceae</taxon>
        <taxon>Isoptericola</taxon>
    </lineage>
</organism>
<dbReference type="Gene3D" id="3.30.70.100">
    <property type="match status" value="1"/>
</dbReference>
<dbReference type="EMBL" id="JBAGLP010000120">
    <property type="protein sequence ID" value="MEG3616759.1"/>
    <property type="molecule type" value="Genomic_DNA"/>
</dbReference>
<protein>
    <recommendedName>
        <fullName evidence="4">DUF4166 domain-containing protein</fullName>
    </recommendedName>
</protein>
<accession>A0ABU7ZB31</accession>
<evidence type="ECO:0000313" key="3">
    <source>
        <dbReference type="Proteomes" id="UP001310387"/>
    </source>
</evidence>
<dbReference type="SUPFAM" id="SSF54909">
    <property type="entry name" value="Dimeric alpha+beta barrel"/>
    <property type="match status" value="1"/>
</dbReference>
<evidence type="ECO:0000256" key="1">
    <source>
        <dbReference type="SAM" id="MobiDB-lite"/>
    </source>
</evidence>
<dbReference type="Proteomes" id="UP001310387">
    <property type="component" value="Unassembled WGS sequence"/>
</dbReference>